<organism evidence="1 2">
    <name type="scientific">Gemmata massiliana</name>
    <dbReference type="NCBI Taxonomy" id="1210884"/>
    <lineage>
        <taxon>Bacteria</taxon>
        <taxon>Pseudomonadati</taxon>
        <taxon>Planctomycetota</taxon>
        <taxon>Planctomycetia</taxon>
        <taxon>Gemmatales</taxon>
        <taxon>Gemmataceae</taxon>
        <taxon>Gemmata</taxon>
    </lineage>
</organism>
<gene>
    <name evidence="1" type="ORF">SOIL9_64510</name>
</gene>
<reference evidence="1 2" key="1">
    <citation type="submission" date="2019-05" db="EMBL/GenBank/DDBJ databases">
        <authorList>
            <consortium name="Science for Life Laboratories"/>
        </authorList>
    </citation>
    <scope>NUCLEOTIDE SEQUENCE [LARGE SCALE GENOMIC DNA]</scope>
    <source>
        <strain evidence="1">Soil9</strain>
    </source>
</reference>
<accession>A0A6P2CQS8</accession>
<evidence type="ECO:0000313" key="1">
    <source>
        <dbReference type="EMBL" id="VTR91263.1"/>
    </source>
</evidence>
<sequence>MTEQEWLNCTDLTPMLEFLRGNVSDRKLRLFAVACCRSVWHLVSEPLVRKAIEIAECYADGQVLDEDIDIVHREVANEEAGWHYGGGGVQLNTAAAAAAATAAERYEIHWGNGSDWYVATTAEASAGAAGSAWLVYAEASIGYYDDDELRSQSQFIEAGKAYAQAHASDSDLSDHNEGFLKICRVEEQRQCECLRCFFGDPFKLTIVDPFWLTSTVLALVESIYADRAFDRMPILADALQDAGCDNADILAHCRDTHATHGRGCWVVDLLTGRK</sequence>
<dbReference type="KEGG" id="gms:SOIL9_64510"/>
<dbReference type="EMBL" id="LR593886">
    <property type="protein sequence ID" value="VTR91263.1"/>
    <property type="molecule type" value="Genomic_DNA"/>
</dbReference>
<evidence type="ECO:0000313" key="2">
    <source>
        <dbReference type="Proteomes" id="UP000464178"/>
    </source>
</evidence>
<dbReference type="Proteomes" id="UP000464178">
    <property type="component" value="Chromosome"/>
</dbReference>
<proteinExistence type="predicted"/>
<name>A0A6P2CQS8_9BACT</name>
<protein>
    <submittedName>
        <fullName evidence="1">Uncharacterized protein</fullName>
    </submittedName>
</protein>
<keyword evidence="2" id="KW-1185">Reference proteome</keyword>
<dbReference type="AlphaFoldDB" id="A0A6P2CQS8"/>